<organism evidence="1 2">
    <name type="scientific">Hydrogeniiclostridium mannosilyticum</name>
    <dbReference type="NCBI Taxonomy" id="2764322"/>
    <lineage>
        <taxon>Bacteria</taxon>
        <taxon>Bacillati</taxon>
        <taxon>Bacillota</taxon>
        <taxon>Clostridia</taxon>
        <taxon>Eubacteriales</taxon>
        <taxon>Acutalibacteraceae</taxon>
        <taxon>Hydrogeniiclostridium</taxon>
    </lineage>
</organism>
<gene>
    <name evidence="1" type="ORF">DPQ25_08195</name>
</gene>
<comment type="caution">
    <text evidence="1">The sequence shown here is derived from an EMBL/GenBank/DDBJ whole genome shotgun (WGS) entry which is preliminary data.</text>
</comment>
<dbReference type="EMBL" id="QLYR01000004">
    <property type="protein sequence ID" value="RAQ28762.1"/>
    <property type="molecule type" value="Genomic_DNA"/>
</dbReference>
<sequence length="63" mass="7175">MFQKVDFVKQRFFDSDFYILPKAFSASITGKIPDFGPRALCLCGAVLIYSLRHAFTFSIHVIV</sequence>
<protein>
    <submittedName>
        <fullName evidence="1">Uncharacterized protein</fullName>
    </submittedName>
</protein>
<dbReference type="Proteomes" id="UP000249377">
    <property type="component" value="Unassembled WGS sequence"/>
</dbReference>
<keyword evidence="2" id="KW-1185">Reference proteome</keyword>
<dbReference type="AlphaFoldDB" id="A0A328UD05"/>
<evidence type="ECO:0000313" key="1">
    <source>
        <dbReference type="EMBL" id="RAQ28762.1"/>
    </source>
</evidence>
<proteinExistence type="predicted"/>
<name>A0A328UD05_9FIRM</name>
<reference evidence="1 2" key="1">
    <citation type="submission" date="2018-06" db="EMBL/GenBank/DDBJ databases">
        <title>Noncontiguous genome sequence of Ruminococcaceae bacterium ASD2818.</title>
        <authorList>
            <person name="Chaplin A.V."/>
            <person name="Sokolova S.R."/>
            <person name="Kochetkova T.O."/>
            <person name="Goltsov A.Y."/>
            <person name="Trofimov D.Y."/>
            <person name="Efimov B.A."/>
        </authorList>
    </citation>
    <scope>NUCLEOTIDE SEQUENCE [LARGE SCALE GENOMIC DNA]</scope>
    <source>
        <strain evidence="1 2">ASD2818</strain>
    </source>
</reference>
<evidence type="ECO:0000313" key="2">
    <source>
        <dbReference type="Proteomes" id="UP000249377"/>
    </source>
</evidence>
<accession>A0A328UD05</accession>